<dbReference type="PANTHER" id="PTHR16311:SF3">
    <property type="entry name" value="THROMBOSPONDIN TYPE-1 DOMAIN-CONTAINING PROTEIN 1"/>
    <property type="match status" value="1"/>
</dbReference>
<dbReference type="Proteomes" id="UP000596742">
    <property type="component" value="Unassembled WGS sequence"/>
</dbReference>
<dbReference type="OrthoDB" id="6070884at2759"/>
<comment type="caution">
    <text evidence="3">The sequence shown here is derived from an EMBL/GenBank/DDBJ whole genome shotgun (WGS) entry which is preliminary data.</text>
</comment>
<reference evidence="3" key="1">
    <citation type="submission" date="2018-11" db="EMBL/GenBank/DDBJ databases">
        <authorList>
            <person name="Alioto T."/>
            <person name="Alioto T."/>
        </authorList>
    </citation>
    <scope>NUCLEOTIDE SEQUENCE</scope>
</reference>
<sequence>MYTEGEHAYLTCSAEYKETMDIIYVNYNHGTCSHNGPYGIRNLCNGKTNCSFDVSNSNIGSSCGANGIATLEVRYNCIRHGGWSDWNTSASCPVTCGGAFRNVTRTCSNPFPNEIGDTCSGEASDQQSCNTNMCIEATWDEWSLWSECSRSCGSGIQTRLRQCLNQKNTTDGYVSDCVGDGTESRSCNTEVCPYCHDNHFQYTSIQSSSSLKEDISSGYGYLLLNGIYTIKCCGRIKMWEFVPVNTGRLTFVIMRTTTDNKYKCVGSNQIDITATDLRKSTQFDVSEDKRIVITKGDIIGWFDSGSNIVGFHDCLPNNYMCPLSYRLSNAIREGDVVDVTSLSGTSDRSYTVNYSTVENRPIAFDLPSKPMQIPDHINIDALVMAISISDQDYGDYIQDFKLDYDNEYFYFDTTMRNVYVKKKLPHTVGQMSFSLNITLTVQDSCYNEVTSNVTFVVYNAPPVISGLQNNLEVDPATAVSEPYITQFQVKDPSGDNISCMINETNAATDLFYLQLDDIGMTKNNNNVYLKLMNNESIQSNTSSQFILTITCEDGTENTEFELKIKFQTKNKGTPTIPSTDSNAIPIIIGVCAFILCLTILVICACIWKRRRKLVVNETSEDKLNHATCSIAAGVTENPYHDMGQTAEQHNTNDYVEMSGKPHAKEKAFHLGTTEVGAYTEAWR</sequence>
<dbReference type="PANTHER" id="PTHR16311">
    <property type="entry name" value="THROMBOSPONDIN TYPE I DOMAIN-CONTAINING 1"/>
    <property type="match status" value="1"/>
</dbReference>
<gene>
    <name evidence="3" type="ORF">MGAL_10B024639</name>
</gene>
<dbReference type="InterPro" id="IPR043159">
    <property type="entry name" value="Lectin_gal-bd_sf"/>
</dbReference>
<dbReference type="FunFam" id="2.20.100.10:FF:000001">
    <property type="entry name" value="semaphorin-5A isoform X1"/>
    <property type="match status" value="2"/>
</dbReference>
<dbReference type="AlphaFoldDB" id="A0A8B6HKM7"/>
<dbReference type="Gene3D" id="2.60.120.740">
    <property type="match status" value="1"/>
</dbReference>
<evidence type="ECO:0000313" key="3">
    <source>
        <dbReference type="EMBL" id="VDI80096.1"/>
    </source>
</evidence>
<keyword evidence="2" id="KW-0812">Transmembrane</keyword>
<organism evidence="3 4">
    <name type="scientific">Mytilus galloprovincialis</name>
    <name type="common">Mediterranean mussel</name>
    <dbReference type="NCBI Taxonomy" id="29158"/>
    <lineage>
        <taxon>Eukaryota</taxon>
        <taxon>Metazoa</taxon>
        <taxon>Spiralia</taxon>
        <taxon>Lophotrochozoa</taxon>
        <taxon>Mollusca</taxon>
        <taxon>Bivalvia</taxon>
        <taxon>Autobranchia</taxon>
        <taxon>Pteriomorphia</taxon>
        <taxon>Mytilida</taxon>
        <taxon>Mytiloidea</taxon>
        <taxon>Mytilidae</taxon>
        <taxon>Mytilinae</taxon>
        <taxon>Mytilus</taxon>
    </lineage>
</organism>
<dbReference type="InterPro" id="IPR038877">
    <property type="entry name" value="THSD1"/>
</dbReference>
<dbReference type="SMART" id="SM00209">
    <property type="entry name" value="TSP1"/>
    <property type="match status" value="2"/>
</dbReference>
<accession>A0A8B6HKM7</accession>
<dbReference type="EMBL" id="UYJE01010140">
    <property type="protein sequence ID" value="VDI80096.1"/>
    <property type="molecule type" value="Genomic_DNA"/>
</dbReference>
<proteinExistence type="predicted"/>
<evidence type="ECO:0000256" key="2">
    <source>
        <dbReference type="SAM" id="Phobius"/>
    </source>
</evidence>
<dbReference type="SUPFAM" id="SSF82895">
    <property type="entry name" value="TSP-1 type 1 repeat"/>
    <property type="match status" value="2"/>
</dbReference>
<name>A0A8B6HKM7_MYTGA</name>
<dbReference type="Gene3D" id="2.20.100.10">
    <property type="entry name" value="Thrombospondin type-1 (TSP1) repeat"/>
    <property type="match status" value="2"/>
</dbReference>
<dbReference type="InterPro" id="IPR000884">
    <property type="entry name" value="TSP1_rpt"/>
</dbReference>
<feature type="transmembrane region" description="Helical" evidence="2">
    <location>
        <begin position="583"/>
        <end position="607"/>
    </location>
</feature>
<keyword evidence="2" id="KW-1133">Transmembrane helix</keyword>
<dbReference type="InterPro" id="IPR036383">
    <property type="entry name" value="TSP1_rpt_sf"/>
</dbReference>
<protein>
    <submittedName>
        <fullName evidence="3">Uncharacterized protein</fullName>
    </submittedName>
</protein>
<keyword evidence="1" id="KW-1015">Disulfide bond</keyword>
<keyword evidence="4" id="KW-1185">Reference proteome</keyword>
<dbReference type="Pfam" id="PF00090">
    <property type="entry name" value="TSP_1"/>
    <property type="match status" value="2"/>
</dbReference>
<evidence type="ECO:0000313" key="4">
    <source>
        <dbReference type="Proteomes" id="UP000596742"/>
    </source>
</evidence>
<keyword evidence="2" id="KW-0472">Membrane</keyword>
<dbReference type="GO" id="GO:0071944">
    <property type="term" value="C:cell periphery"/>
    <property type="evidence" value="ECO:0007669"/>
    <property type="project" value="TreeGrafter"/>
</dbReference>
<dbReference type="PROSITE" id="PS50092">
    <property type="entry name" value="TSP1"/>
    <property type="match status" value="2"/>
</dbReference>
<evidence type="ECO:0000256" key="1">
    <source>
        <dbReference type="ARBA" id="ARBA00023157"/>
    </source>
</evidence>